<dbReference type="FunFam" id="1.10.472.80:FF:000006">
    <property type="entry name" value="TBC1 domain family member 14"/>
    <property type="match status" value="1"/>
</dbReference>
<feature type="coiled-coil region" evidence="1">
    <location>
        <begin position="387"/>
        <end position="429"/>
    </location>
</feature>
<dbReference type="EMBL" id="OY660882">
    <property type="protein sequence ID" value="CAJ1081303.1"/>
    <property type="molecule type" value="Genomic_DNA"/>
</dbReference>
<dbReference type="GO" id="GO:0031267">
    <property type="term" value="F:small GTPase binding"/>
    <property type="evidence" value="ECO:0007669"/>
    <property type="project" value="TreeGrafter"/>
</dbReference>
<dbReference type="GO" id="GO:0031410">
    <property type="term" value="C:cytoplasmic vesicle"/>
    <property type="evidence" value="ECO:0007669"/>
    <property type="project" value="UniProtKB-ARBA"/>
</dbReference>
<organism evidence="4 5">
    <name type="scientific">Xyrichtys novacula</name>
    <name type="common">Pearly razorfish</name>
    <name type="synonym">Hemipteronotus novacula</name>
    <dbReference type="NCBI Taxonomy" id="13765"/>
    <lineage>
        <taxon>Eukaryota</taxon>
        <taxon>Metazoa</taxon>
        <taxon>Chordata</taxon>
        <taxon>Craniata</taxon>
        <taxon>Vertebrata</taxon>
        <taxon>Euteleostomi</taxon>
        <taxon>Actinopterygii</taxon>
        <taxon>Neopterygii</taxon>
        <taxon>Teleostei</taxon>
        <taxon>Neoteleostei</taxon>
        <taxon>Acanthomorphata</taxon>
        <taxon>Eupercaria</taxon>
        <taxon>Labriformes</taxon>
        <taxon>Labridae</taxon>
        <taxon>Xyrichtys</taxon>
    </lineage>
</organism>
<dbReference type="PROSITE" id="PS50086">
    <property type="entry name" value="TBC_RABGAP"/>
    <property type="match status" value="1"/>
</dbReference>
<evidence type="ECO:0000313" key="4">
    <source>
        <dbReference type="EMBL" id="CAJ1081303.1"/>
    </source>
</evidence>
<keyword evidence="5" id="KW-1185">Reference proteome</keyword>
<dbReference type="Gene3D" id="1.10.8.270">
    <property type="entry name" value="putative rabgap domain of human tbc1 domain family member 14 like domains"/>
    <property type="match status" value="1"/>
</dbReference>
<dbReference type="InterPro" id="IPR050302">
    <property type="entry name" value="Rab_GAP_TBC_domain"/>
</dbReference>
<feature type="compositionally biased region" description="Polar residues" evidence="2">
    <location>
        <begin position="264"/>
        <end position="277"/>
    </location>
</feature>
<feature type="domain" description="Rab-GAP TBC" evidence="3">
    <location>
        <begin position="460"/>
        <end position="665"/>
    </location>
</feature>
<dbReference type="FunFam" id="1.10.10.750:FF:000005">
    <property type="entry name" value="TBC1 domain family member 14"/>
    <property type="match status" value="1"/>
</dbReference>
<dbReference type="AlphaFoldDB" id="A0AAV1H672"/>
<protein>
    <submittedName>
        <fullName evidence="4">TBC1 domain family member 12-like isoform X2</fullName>
    </submittedName>
</protein>
<reference evidence="4" key="1">
    <citation type="submission" date="2023-08" db="EMBL/GenBank/DDBJ databases">
        <authorList>
            <person name="Alioto T."/>
            <person name="Alioto T."/>
            <person name="Gomez Garrido J."/>
        </authorList>
    </citation>
    <scope>NUCLEOTIDE SEQUENCE</scope>
</reference>
<dbReference type="PANTHER" id="PTHR47219:SF15">
    <property type="entry name" value="TBC1 DOMAIN FAMILY MEMBER 12 ISOFORM X1"/>
    <property type="match status" value="1"/>
</dbReference>
<proteinExistence type="predicted"/>
<dbReference type="InterPro" id="IPR000195">
    <property type="entry name" value="Rab-GAP-TBC_dom"/>
</dbReference>
<dbReference type="SMART" id="SM00164">
    <property type="entry name" value="TBC"/>
    <property type="match status" value="1"/>
</dbReference>
<dbReference type="Gene3D" id="1.10.10.750">
    <property type="entry name" value="Ypt/Rab-GAP domain of gyp1p, domain 1"/>
    <property type="match status" value="1"/>
</dbReference>
<dbReference type="Pfam" id="PF00566">
    <property type="entry name" value="RabGAP-TBC"/>
    <property type="match status" value="1"/>
</dbReference>
<gene>
    <name evidence="4" type="ORF">XNOV1_A019348</name>
</gene>
<feature type="region of interest" description="Disordered" evidence="2">
    <location>
        <begin position="204"/>
        <end position="296"/>
    </location>
</feature>
<evidence type="ECO:0000256" key="1">
    <source>
        <dbReference type="SAM" id="Coils"/>
    </source>
</evidence>
<dbReference type="SUPFAM" id="SSF47923">
    <property type="entry name" value="Ypt/Rab-GAP domain of gyp1p"/>
    <property type="match status" value="2"/>
</dbReference>
<dbReference type="GO" id="GO:0016192">
    <property type="term" value="P:vesicle-mediated transport"/>
    <property type="evidence" value="ECO:0007669"/>
    <property type="project" value="UniProtKB-ARBA"/>
</dbReference>
<feature type="compositionally biased region" description="Acidic residues" evidence="2">
    <location>
        <begin position="227"/>
        <end position="238"/>
    </location>
</feature>
<dbReference type="GO" id="GO:0005096">
    <property type="term" value="F:GTPase activator activity"/>
    <property type="evidence" value="ECO:0007669"/>
    <property type="project" value="TreeGrafter"/>
</dbReference>
<feature type="region of interest" description="Disordered" evidence="2">
    <location>
        <begin position="56"/>
        <end position="91"/>
    </location>
</feature>
<dbReference type="PANTHER" id="PTHR47219">
    <property type="entry name" value="RAB GTPASE-ACTIVATING PROTEIN 1-LIKE"/>
    <property type="match status" value="1"/>
</dbReference>
<sequence length="734" mass="82982">MVFEVPDVPVERYYNTHEPQRLLPQSYESMRAFDCVTGCPPAGGALRREVTWRGRQTEMEDRDDPSYSPVSSLHLHQRHRSPSPSGDVISRGHLQVTCSGEGEEVRASEREEPLTCKLCPRTDDVLPIKCHCDVREAGEDQWAGLSRTDDVTEAVRTNQNSSSCTKESKVNSCHRPVTAGSCGGGASGGADLHLDELADPTRTVMTSNFDPETQEEEGVTSDLQELSSDDDDDDDEAFTTDPPLPPGELCPAPTVTASAIPARSKNTFQSGRRQSAPDQLVQEDGGSESELQSRRPGIVEFFSRKQRSVSHSVPGWKLFGKVPPKQSPTKEARIIQQEFEARQVVACSSPTHHAAGQQSWRKVEVEPLSTTALILEDRPQNLPAKSAEETQRHREEYEVMVAEAKRKELKEAQRKEERKKERLRQEEQISNNTSIWTNQILPQWDHMKSSRRVRDLWWEGLPPSVRGRVWSVAIGNELNITAELYEIFLCRAREKGRSLAVTQSDEGASPADREASLELITRDVSRTFPSLCVFQKGGPYHDMLQSILGAYTCYRPDVGYVQGMSSMAAMLVLNMEEVDAFISFSNLINRPCQLTFCRVDHQQMLRYFGTFQVFFEDALPRLFLHFRSSGVTPDLYLMDWILSLYTKPLPLDVACRVWDVFFRDGEEFLFRAALGILRMYQDVLLDLDLISIAQFLSRLPDEEQLSDRLFSYISATPILSRNRKWSQVLSSYSS</sequence>
<dbReference type="Gene3D" id="1.10.472.80">
    <property type="entry name" value="Ypt/Rab-GAP domain of gyp1p, domain 3"/>
    <property type="match status" value="1"/>
</dbReference>
<dbReference type="GO" id="GO:0005773">
    <property type="term" value="C:vacuole"/>
    <property type="evidence" value="ECO:0007669"/>
    <property type="project" value="UniProtKB-ARBA"/>
</dbReference>
<evidence type="ECO:0000313" key="5">
    <source>
        <dbReference type="Proteomes" id="UP001178508"/>
    </source>
</evidence>
<evidence type="ECO:0000256" key="2">
    <source>
        <dbReference type="SAM" id="MobiDB-lite"/>
    </source>
</evidence>
<dbReference type="Proteomes" id="UP001178508">
    <property type="component" value="Chromosome 19"/>
</dbReference>
<name>A0AAV1H672_XYRNO</name>
<evidence type="ECO:0000259" key="3">
    <source>
        <dbReference type="PROSITE" id="PS50086"/>
    </source>
</evidence>
<dbReference type="InterPro" id="IPR035969">
    <property type="entry name" value="Rab-GAP_TBC_sf"/>
</dbReference>
<dbReference type="FunFam" id="1.10.8.270:FF:000008">
    <property type="entry name" value="Putative TBC1 domain family member 14"/>
    <property type="match status" value="1"/>
</dbReference>
<keyword evidence="1" id="KW-0175">Coiled coil</keyword>
<accession>A0AAV1H672</accession>